<sequence length="168" mass="19536">MENLKYVRRAKVMGNIDLVAGLIHFCYAVADISIFFKEINDMTRTGIAITRILVLVAGIWLSYMLIESSQKETITIGNRYAQVWFNGKAAILGFYLFFFITFFTSKYSFKNVPVEEYRHPIEAAFTWLITIVIICLVFPYIKELKNLRNLEKEQDVKEKGENSKLLNQ</sequence>
<reference evidence="2 3" key="1">
    <citation type="submission" date="2024-08" db="EMBL/GenBank/DDBJ databases">
        <authorList>
            <person name="Cucini C."/>
            <person name="Frati F."/>
        </authorList>
    </citation>
    <scope>NUCLEOTIDE SEQUENCE [LARGE SCALE GENOMIC DNA]</scope>
</reference>
<feature type="transmembrane region" description="Helical" evidence="1">
    <location>
        <begin position="48"/>
        <end position="66"/>
    </location>
</feature>
<accession>A0ABP1RIH7</accession>
<keyword evidence="1" id="KW-0812">Transmembrane</keyword>
<dbReference type="Proteomes" id="UP001642540">
    <property type="component" value="Unassembled WGS sequence"/>
</dbReference>
<evidence type="ECO:0000313" key="2">
    <source>
        <dbReference type="EMBL" id="CAL8128840.1"/>
    </source>
</evidence>
<keyword evidence="1" id="KW-0472">Membrane</keyword>
<comment type="caution">
    <text evidence="2">The sequence shown here is derived from an EMBL/GenBank/DDBJ whole genome shotgun (WGS) entry which is preliminary data.</text>
</comment>
<keyword evidence="3" id="KW-1185">Reference proteome</keyword>
<feature type="transmembrane region" description="Helical" evidence="1">
    <location>
        <begin position="124"/>
        <end position="141"/>
    </location>
</feature>
<feature type="transmembrane region" description="Helical" evidence="1">
    <location>
        <begin position="87"/>
        <end position="104"/>
    </location>
</feature>
<name>A0ABP1RIH7_9HEXA</name>
<gene>
    <name evidence="2" type="ORF">ODALV1_LOCUS22604</name>
</gene>
<dbReference type="EMBL" id="CAXLJM020000075">
    <property type="protein sequence ID" value="CAL8128840.1"/>
    <property type="molecule type" value="Genomic_DNA"/>
</dbReference>
<proteinExistence type="predicted"/>
<protein>
    <submittedName>
        <fullName evidence="2">Uncharacterized protein</fullName>
    </submittedName>
</protein>
<feature type="transmembrane region" description="Helical" evidence="1">
    <location>
        <begin position="12"/>
        <end position="36"/>
    </location>
</feature>
<evidence type="ECO:0000313" key="3">
    <source>
        <dbReference type="Proteomes" id="UP001642540"/>
    </source>
</evidence>
<evidence type="ECO:0000256" key="1">
    <source>
        <dbReference type="SAM" id="Phobius"/>
    </source>
</evidence>
<organism evidence="2 3">
    <name type="scientific">Orchesella dallaii</name>
    <dbReference type="NCBI Taxonomy" id="48710"/>
    <lineage>
        <taxon>Eukaryota</taxon>
        <taxon>Metazoa</taxon>
        <taxon>Ecdysozoa</taxon>
        <taxon>Arthropoda</taxon>
        <taxon>Hexapoda</taxon>
        <taxon>Collembola</taxon>
        <taxon>Entomobryomorpha</taxon>
        <taxon>Entomobryoidea</taxon>
        <taxon>Orchesellidae</taxon>
        <taxon>Orchesellinae</taxon>
        <taxon>Orchesella</taxon>
    </lineage>
</organism>
<keyword evidence="1" id="KW-1133">Transmembrane helix</keyword>